<dbReference type="RefSeq" id="WP_330080053.1">
    <property type="nucleotide sequence ID" value="NZ_JAZDCU010000011.1"/>
</dbReference>
<sequence length="215" mass="24282">MNFGVIATTVFSLAVLNGAYAENNKDRVFVEARWYTEAYVKQSLANINPRLLSAAFPPMANYFFAADTPGLRPEGENLLKKEVWSIEGGFVRWPPKKDGKTLKTQWDDMCVTLSARGLKGLYYEARLRSRLTTPKDLVISRIETGELVSAPSSLDATRGRDRGYEVIKVIPPRGEGKMRCNIYKTMRRGYVRYDISVVLIAPVAYLKPPNRQAVR</sequence>
<protein>
    <submittedName>
        <fullName evidence="1">Uncharacterized protein</fullName>
    </submittedName>
</protein>
<dbReference type="Proteomes" id="UP001307839">
    <property type="component" value="Unassembled WGS sequence"/>
</dbReference>
<name>A0AB35WUX8_9PSED</name>
<proteinExistence type="predicted"/>
<evidence type="ECO:0000313" key="1">
    <source>
        <dbReference type="EMBL" id="MEE1868005.1"/>
    </source>
</evidence>
<gene>
    <name evidence="1" type="ORF">V0R53_16585</name>
</gene>
<organism evidence="1 2">
    <name type="scientific">Pseudomonas auratipiscis</name>
    <dbReference type="NCBI Taxonomy" id="3115853"/>
    <lineage>
        <taxon>Bacteria</taxon>
        <taxon>Pseudomonadati</taxon>
        <taxon>Pseudomonadota</taxon>
        <taxon>Gammaproteobacteria</taxon>
        <taxon>Pseudomonadales</taxon>
        <taxon>Pseudomonadaceae</taxon>
        <taxon>Pseudomonas</taxon>
    </lineage>
</organism>
<comment type="caution">
    <text evidence="1">The sequence shown here is derived from an EMBL/GenBank/DDBJ whole genome shotgun (WGS) entry which is preliminary data.</text>
</comment>
<dbReference type="AlphaFoldDB" id="A0AB35WUX8"/>
<reference evidence="1 2" key="1">
    <citation type="submission" date="2024-01" db="EMBL/GenBank/DDBJ databases">
        <title>Unpublished Manusciprt.</title>
        <authorList>
            <person name="Duman M."/>
            <person name="Valdes E.G."/>
            <person name="Ajmi N."/>
            <person name="Altun S."/>
            <person name="Saticioglu I.B."/>
        </authorList>
    </citation>
    <scope>NUCLEOTIDE SEQUENCE [LARGE SCALE GENOMIC DNA]</scope>
    <source>
        <strain evidence="1 2">120P</strain>
    </source>
</reference>
<evidence type="ECO:0000313" key="2">
    <source>
        <dbReference type="Proteomes" id="UP001307839"/>
    </source>
</evidence>
<keyword evidence="2" id="KW-1185">Reference proteome</keyword>
<dbReference type="EMBL" id="JAZDQP010000011">
    <property type="protein sequence ID" value="MEE1868005.1"/>
    <property type="molecule type" value="Genomic_DNA"/>
</dbReference>
<accession>A0AB35WUX8</accession>